<sequence length="249" mass="28047">FRPASSEDAVIPAVIVENYPEKYEIPEIDTLVLSNPDFNVNDLKGIQDLHVKTFIDKLHDVIKNSTVAKGTDESTTDSLVSGILHHVADMDCWPFKIRHHPFCELVIGGESVTARPRFVIDKDRIAIVAIEDKHLTNKMLTKTTDYGEVQLAAEILACGSVNLREIYEGEHVDQEIFAIRVISTYFTFYRTVIAASYWEELDLGLPKDQLVVIERWPPKNGKDEGLDISKIGGRKAVLTALAKIRKYLL</sequence>
<feature type="non-terminal residue" evidence="1">
    <location>
        <position position="249"/>
    </location>
</feature>
<dbReference type="Proteomes" id="UP000789920">
    <property type="component" value="Unassembled WGS sequence"/>
</dbReference>
<reference evidence="1" key="1">
    <citation type="submission" date="2021-06" db="EMBL/GenBank/DDBJ databases">
        <authorList>
            <person name="Kallberg Y."/>
            <person name="Tangrot J."/>
            <person name="Rosling A."/>
        </authorList>
    </citation>
    <scope>NUCLEOTIDE SEQUENCE</scope>
    <source>
        <strain evidence="1">MA461A</strain>
    </source>
</reference>
<dbReference type="EMBL" id="CAJVQC010041645">
    <property type="protein sequence ID" value="CAG8773378.1"/>
    <property type="molecule type" value="Genomic_DNA"/>
</dbReference>
<gene>
    <name evidence="1" type="ORF">RPERSI_LOCUS16675</name>
</gene>
<evidence type="ECO:0000313" key="2">
    <source>
        <dbReference type="Proteomes" id="UP000789920"/>
    </source>
</evidence>
<proteinExistence type="predicted"/>
<protein>
    <submittedName>
        <fullName evidence="1">13031_t:CDS:1</fullName>
    </submittedName>
</protein>
<organism evidence="1 2">
    <name type="scientific">Racocetra persica</name>
    <dbReference type="NCBI Taxonomy" id="160502"/>
    <lineage>
        <taxon>Eukaryota</taxon>
        <taxon>Fungi</taxon>
        <taxon>Fungi incertae sedis</taxon>
        <taxon>Mucoromycota</taxon>
        <taxon>Glomeromycotina</taxon>
        <taxon>Glomeromycetes</taxon>
        <taxon>Diversisporales</taxon>
        <taxon>Gigasporaceae</taxon>
        <taxon>Racocetra</taxon>
    </lineage>
</organism>
<name>A0ACA9R269_9GLOM</name>
<keyword evidence="2" id="KW-1185">Reference proteome</keyword>
<evidence type="ECO:0000313" key="1">
    <source>
        <dbReference type="EMBL" id="CAG8773378.1"/>
    </source>
</evidence>
<feature type="non-terminal residue" evidence="1">
    <location>
        <position position="1"/>
    </location>
</feature>
<comment type="caution">
    <text evidence="1">The sequence shown here is derived from an EMBL/GenBank/DDBJ whole genome shotgun (WGS) entry which is preliminary data.</text>
</comment>
<accession>A0ACA9R269</accession>